<dbReference type="EMBL" id="GISG01233999">
    <property type="protein sequence ID" value="MBA4667010.1"/>
    <property type="molecule type" value="Transcribed_RNA"/>
</dbReference>
<name>A0A7C9AHP1_OPUST</name>
<protein>
    <submittedName>
        <fullName evidence="1">Uncharacterized protein</fullName>
    </submittedName>
</protein>
<dbReference type="AlphaFoldDB" id="A0A7C9AHP1"/>
<reference evidence="1" key="2">
    <citation type="submission" date="2020-07" db="EMBL/GenBank/DDBJ databases">
        <authorList>
            <person name="Vera ALvarez R."/>
            <person name="Arias-Moreno D.M."/>
            <person name="Jimenez-Jacinto V."/>
            <person name="Jimenez-Bremont J.F."/>
            <person name="Swaminathan K."/>
            <person name="Moose S.P."/>
            <person name="Guerrero-Gonzalez M.L."/>
            <person name="Marino-Ramirez L."/>
            <person name="Landsman D."/>
            <person name="Rodriguez-Kessler M."/>
            <person name="Delgado-Sanchez P."/>
        </authorList>
    </citation>
    <scope>NUCLEOTIDE SEQUENCE</scope>
    <source>
        <tissue evidence="1">Cladode</tissue>
    </source>
</reference>
<reference evidence="1" key="1">
    <citation type="journal article" date="2013" name="J. Plant Res.">
        <title>Effect of fungi and light on seed germination of three Opuntia species from semiarid lands of central Mexico.</title>
        <authorList>
            <person name="Delgado-Sanchez P."/>
            <person name="Jimenez-Bremont J.F."/>
            <person name="Guerrero-Gonzalez Mde L."/>
            <person name="Flores J."/>
        </authorList>
    </citation>
    <scope>NUCLEOTIDE SEQUENCE</scope>
    <source>
        <tissue evidence="1">Cladode</tissue>
    </source>
</reference>
<sequence>MPIYQAMECRSIWLQTQMLHLFDKLSSFSNSTIFTICIYNYCTCKHIRSNPHPDHLIINTNSDIIITFLNQTIQQTVTRSQTWLPTTLAHIIKHIEGILNQPLFSIHLQYHIKNGRRKVKFLINPNQFFPNNTN</sequence>
<proteinExistence type="predicted"/>
<evidence type="ECO:0000313" key="1">
    <source>
        <dbReference type="EMBL" id="MBA4667010.1"/>
    </source>
</evidence>
<organism evidence="1">
    <name type="scientific">Opuntia streptacantha</name>
    <name type="common">Prickly pear cactus</name>
    <name type="synonym">Opuntia cardona</name>
    <dbReference type="NCBI Taxonomy" id="393608"/>
    <lineage>
        <taxon>Eukaryota</taxon>
        <taxon>Viridiplantae</taxon>
        <taxon>Streptophyta</taxon>
        <taxon>Embryophyta</taxon>
        <taxon>Tracheophyta</taxon>
        <taxon>Spermatophyta</taxon>
        <taxon>Magnoliopsida</taxon>
        <taxon>eudicotyledons</taxon>
        <taxon>Gunneridae</taxon>
        <taxon>Pentapetalae</taxon>
        <taxon>Caryophyllales</taxon>
        <taxon>Cactineae</taxon>
        <taxon>Cactaceae</taxon>
        <taxon>Opuntioideae</taxon>
        <taxon>Opuntia</taxon>
    </lineage>
</organism>
<accession>A0A7C9AHP1</accession>